<dbReference type="PANTHER" id="PTHR24279">
    <property type="entry name" value="CYTOCHROME P450"/>
    <property type="match status" value="1"/>
</dbReference>
<evidence type="ECO:0000256" key="4">
    <source>
        <dbReference type="ARBA" id="ARBA00022723"/>
    </source>
</evidence>
<keyword evidence="5" id="KW-0560">Oxidoreductase</keyword>
<comment type="cofactor">
    <cofactor evidence="1">
        <name>heme</name>
        <dbReference type="ChEBI" id="CHEBI:30413"/>
    </cofactor>
</comment>
<dbReference type="Proteomes" id="UP000669903">
    <property type="component" value="Unassembled WGS sequence"/>
</dbReference>
<keyword evidence="4" id="KW-0479">Metal-binding</keyword>
<evidence type="ECO:0000256" key="6">
    <source>
        <dbReference type="ARBA" id="ARBA00023004"/>
    </source>
</evidence>
<sequence length="301" mass="34726">KGSRSPAFSQGKLWHDFRSKVNPHTMQPRMIKAHVSQINEVASEFMEKIRALQDPETLELPSVFEKTPNELLKWALELNTSTKVKYETMNNSTNLHDCSILEKLLHIDKVTAQVMALDMLMANMYSNNMYIDRTGNVSGSLLYYTANNLEEKLRKEVMFVLRDKTSPVTQNVLNQKRYAKVCIKESLRLFAIAVSILRTMQKDVCLGGYKIPAGFDVMACHSLVIRNFRIEWHHGPLEYESRFINTLVSSMRFKILTILIYARGQKAFRRNVVAWKLQIFSKFVEKHARVCMSSGLNSIKI</sequence>
<evidence type="ECO:0000256" key="1">
    <source>
        <dbReference type="ARBA" id="ARBA00001971"/>
    </source>
</evidence>
<keyword evidence="9" id="KW-1185">Reference proteome</keyword>
<organism evidence="8 9">
    <name type="scientific">Acromyrmex charruanus</name>
    <dbReference type="NCBI Taxonomy" id="2715315"/>
    <lineage>
        <taxon>Eukaryota</taxon>
        <taxon>Metazoa</taxon>
        <taxon>Ecdysozoa</taxon>
        <taxon>Arthropoda</taxon>
        <taxon>Hexapoda</taxon>
        <taxon>Insecta</taxon>
        <taxon>Pterygota</taxon>
        <taxon>Neoptera</taxon>
        <taxon>Endopterygota</taxon>
        <taxon>Hymenoptera</taxon>
        <taxon>Apocrita</taxon>
        <taxon>Aculeata</taxon>
        <taxon>Formicoidea</taxon>
        <taxon>Formicidae</taxon>
        <taxon>Myrmicinae</taxon>
        <taxon>Acromyrmex</taxon>
    </lineage>
</organism>
<evidence type="ECO:0000313" key="9">
    <source>
        <dbReference type="Proteomes" id="UP000669903"/>
    </source>
</evidence>
<reference evidence="8" key="1">
    <citation type="submission" date="2020-03" db="EMBL/GenBank/DDBJ databases">
        <title>Relaxed selection underlies rapid genomic changes in the transitions from sociality to social parasitism in ants.</title>
        <authorList>
            <person name="Bi X."/>
        </authorList>
    </citation>
    <scope>NUCLEOTIDE SEQUENCE</scope>
    <source>
        <strain evidence="8">BGI-DK2014a</strain>
        <tissue evidence="8">Whole body</tissue>
    </source>
</reference>
<keyword evidence="7" id="KW-0503">Monooxygenase</keyword>
<keyword evidence="3" id="KW-0349">Heme</keyword>
<name>A0A836FYZ6_9HYME</name>
<dbReference type="SUPFAM" id="SSF48264">
    <property type="entry name" value="Cytochrome P450"/>
    <property type="match status" value="1"/>
</dbReference>
<dbReference type="Gene3D" id="1.10.630.10">
    <property type="entry name" value="Cytochrome P450"/>
    <property type="match status" value="1"/>
</dbReference>
<dbReference type="GO" id="GO:0004497">
    <property type="term" value="F:monooxygenase activity"/>
    <property type="evidence" value="ECO:0007669"/>
    <property type="project" value="UniProtKB-KW"/>
</dbReference>
<comment type="caution">
    <text evidence="8">The sequence shown here is derived from an EMBL/GenBank/DDBJ whole genome shotgun (WGS) entry which is preliminary data.</text>
</comment>
<evidence type="ECO:0000256" key="5">
    <source>
        <dbReference type="ARBA" id="ARBA00023002"/>
    </source>
</evidence>
<protein>
    <submittedName>
        <fullName evidence="8">C12A2 protein</fullName>
    </submittedName>
</protein>
<keyword evidence="6" id="KW-0408">Iron</keyword>
<proteinExistence type="inferred from homology"/>
<dbReference type="EMBL" id="JAANIC010001256">
    <property type="protein sequence ID" value="KAG5346985.1"/>
    <property type="molecule type" value="Genomic_DNA"/>
</dbReference>
<accession>A0A836FYZ6</accession>
<dbReference type="InterPro" id="IPR001128">
    <property type="entry name" value="Cyt_P450"/>
</dbReference>
<comment type="similarity">
    <text evidence="2">Belongs to the cytochrome P450 family.</text>
</comment>
<dbReference type="GO" id="GO:0016705">
    <property type="term" value="F:oxidoreductase activity, acting on paired donors, with incorporation or reduction of molecular oxygen"/>
    <property type="evidence" value="ECO:0007669"/>
    <property type="project" value="InterPro"/>
</dbReference>
<dbReference type="InterPro" id="IPR036396">
    <property type="entry name" value="Cyt_P450_sf"/>
</dbReference>
<dbReference type="Pfam" id="PF00067">
    <property type="entry name" value="p450"/>
    <property type="match status" value="1"/>
</dbReference>
<evidence type="ECO:0000313" key="8">
    <source>
        <dbReference type="EMBL" id="KAG5346985.1"/>
    </source>
</evidence>
<gene>
    <name evidence="8" type="primary">Cyp12a2</name>
    <name evidence="8" type="ORF">G6Z76_0009266</name>
</gene>
<evidence type="ECO:0000256" key="2">
    <source>
        <dbReference type="ARBA" id="ARBA00010617"/>
    </source>
</evidence>
<feature type="non-terminal residue" evidence="8">
    <location>
        <position position="1"/>
    </location>
</feature>
<dbReference type="PANTHER" id="PTHR24279:SF120">
    <property type="entry name" value="CYTOCHROME P450"/>
    <property type="match status" value="1"/>
</dbReference>
<evidence type="ECO:0000256" key="3">
    <source>
        <dbReference type="ARBA" id="ARBA00022617"/>
    </source>
</evidence>
<evidence type="ECO:0000256" key="7">
    <source>
        <dbReference type="ARBA" id="ARBA00023033"/>
    </source>
</evidence>
<dbReference type="InterPro" id="IPR050479">
    <property type="entry name" value="CYP11_CYP27_families"/>
</dbReference>
<dbReference type="GO" id="GO:0005506">
    <property type="term" value="F:iron ion binding"/>
    <property type="evidence" value="ECO:0007669"/>
    <property type="project" value="InterPro"/>
</dbReference>
<dbReference type="AlphaFoldDB" id="A0A836FYZ6"/>
<dbReference type="GO" id="GO:0020037">
    <property type="term" value="F:heme binding"/>
    <property type="evidence" value="ECO:0007669"/>
    <property type="project" value="InterPro"/>
</dbReference>
<feature type="non-terminal residue" evidence="8">
    <location>
        <position position="301"/>
    </location>
</feature>